<sequence length="136" mass="14453">MNYLAGLPAFLCYLITGVVMLVLFMFCYSKATPHKEWKLIQAGNTAASTAYGGAILGFTIPLYSAMSHSVSLVDFILWGIVAFVVQIATFFATKAVLKIQGESLSTHISEAHVAYGVLSGSIAVAVGLLNAAAMTW</sequence>
<dbReference type="RefSeq" id="WP_183385788.1">
    <property type="nucleotide sequence ID" value="NZ_JACHXM010000001.1"/>
</dbReference>
<keyword evidence="5 7" id="KW-1133">Transmembrane helix</keyword>
<dbReference type="PANTHER" id="PTHR40043">
    <property type="entry name" value="UPF0719 INNER MEMBRANE PROTEIN YJFL"/>
    <property type="match status" value="1"/>
</dbReference>
<evidence type="ECO:0000256" key="2">
    <source>
        <dbReference type="ARBA" id="ARBA00005779"/>
    </source>
</evidence>
<evidence type="ECO:0000256" key="5">
    <source>
        <dbReference type="ARBA" id="ARBA00022989"/>
    </source>
</evidence>
<dbReference type="Pfam" id="PF03994">
    <property type="entry name" value="DUF350"/>
    <property type="match status" value="1"/>
</dbReference>
<dbReference type="AlphaFoldDB" id="A0A7W5BVD8"/>
<feature type="transmembrane region" description="Helical" evidence="7">
    <location>
        <begin position="6"/>
        <end position="27"/>
    </location>
</feature>
<feature type="transmembrane region" description="Helical" evidence="7">
    <location>
        <begin position="113"/>
        <end position="133"/>
    </location>
</feature>
<evidence type="ECO:0000256" key="3">
    <source>
        <dbReference type="ARBA" id="ARBA00022475"/>
    </source>
</evidence>
<protein>
    <submittedName>
        <fullName evidence="8">Putative membrane protein</fullName>
    </submittedName>
</protein>
<evidence type="ECO:0000313" key="9">
    <source>
        <dbReference type="Proteomes" id="UP000525987"/>
    </source>
</evidence>
<dbReference type="PANTHER" id="PTHR40043:SF1">
    <property type="entry name" value="UPF0719 INNER MEMBRANE PROTEIN YJFL"/>
    <property type="match status" value="1"/>
</dbReference>
<evidence type="ECO:0000256" key="4">
    <source>
        <dbReference type="ARBA" id="ARBA00022692"/>
    </source>
</evidence>
<dbReference type="InterPro" id="IPR007140">
    <property type="entry name" value="DUF350"/>
</dbReference>
<keyword evidence="9" id="KW-1185">Reference proteome</keyword>
<comment type="similarity">
    <text evidence="2">Belongs to the UPF0719 family.</text>
</comment>
<evidence type="ECO:0000313" key="8">
    <source>
        <dbReference type="EMBL" id="MBB3139373.1"/>
    </source>
</evidence>
<gene>
    <name evidence="8" type="ORF">FHR96_000219</name>
</gene>
<name>A0A7W5BVD8_9GAMM</name>
<reference evidence="8 9" key="1">
    <citation type="submission" date="2020-08" db="EMBL/GenBank/DDBJ databases">
        <title>Genomic Encyclopedia of Type Strains, Phase III (KMG-III): the genomes of soil and plant-associated and newly described type strains.</title>
        <authorList>
            <person name="Whitman W."/>
        </authorList>
    </citation>
    <scope>NUCLEOTIDE SEQUENCE [LARGE SCALE GENOMIC DNA]</scope>
    <source>
        <strain evidence="8 9">CECT 5995</strain>
    </source>
</reference>
<comment type="subcellular location">
    <subcellularLocation>
        <location evidence="1">Cell membrane</location>
        <topology evidence="1">Multi-pass membrane protein</topology>
    </subcellularLocation>
</comment>
<dbReference type="Proteomes" id="UP000525987">
    <property type="component" value="Unassembled WGS sequence"/>
</dbReference>
<organism evidence="8 9">
    <name type="scientific">Halomonas organivorans</name>
    <dbReference type="NCBI Taxonomy" id="257772"/>
    <lineage>
        <taxon>Bacteria</taxon>
        <taxon>Pseudomonadati</taxon>
        <taxon>Pseudomonadota</taxon>
        <taxon>Gammaproteobacteria</taxon>
        <taxon>Oceanospirillales</taxon>
        <taxon>Halomonadaceae</taxon>
        <taxon>Halomonas</taxon>
    </lineage>
</organism>
<evidence type="ECO:0000256" key="7">
    <source>
        <dbReference type="SAM" id="Phobius"/>
    </source>
</evidence>
<dbReference type="EMBL" id="JACHXM010000001">
    <property type="protein sequence ID" value="MBB3139373.1"/>
    <property type="molecule type" value="Genomic_DNA"/>
</dbReference>
<feature type="transmembrane region" description="Helical" evidence="7">
    <location>
        <begin position="75"/>
        <end position="92"/>
    </location>
</feature>
<evidence type="ECO:0000256" key="6">
    <source>
        <dbReference type="ARBA" id="ARBA00023136"/>
    </source>
</evidence>
<proteinExistence type="inferred from homology"/>
<keyword evidence="4 7" id="KW-0812">Transmembrane</keyword>
<comment type="caution">
    <text evidence="8">The sequence shown here is derived from an EMBL/GenBank/DDBJ whole genome shotgun (WGS) entry which is preliminary data.</text>
</comment>
<evidence type="ECO:0000256" key="1">
    <source>
        <dbReference type="ARBA" id="ARBA00004651"/>
    </source>
</evidence>
<dbReference type="GO" id="GO:0005886">
    <property type="term" value="C:plasma membrane"/>
    <property type="evidence" value="ECO:0007669"/>
    <property type="project" value="UniProtKB-SubCell"/>
</dbReference>
<accession>A0A7W5BVD8</accession>
<feature type="transmembrane region" description="Helical" evidence="7">
    <location>
        <begin position="39"/>
        <end position="63"/>
    </location>
</feature>
<keyword evidence="3" id="KW-1003">Cell membrane</keyword>
<keyword evidence="6 7" id="KW-0472">Membrane</keyword>